<protein>
    <recommendedName>
        <fullName evidence="4">AAA+ ATPase domain-containing protein</fullName>
    </recommendedName>
</protein>
<dbReference type="InterPro" id="IPR050773">
    <property type="entry name" value="CbxX/CfxQ_RuBisCO_ESX"/>
</dbReference>
<dbReference type="eggNOG" id="KOG0730">
    <property type="taxonomic scope" value="Eukaryota"/>
</dbReference>
<reference evidence="6" key="1">
    <citation type="journal article" date="2013" name="Nature">
        <title>Pan genome of the phytoplankton Emiliania underpins its global distribution.</title>
        <authorList>
            <person name="Read B.A."/>
            <person name="Kegel J."/>
            <person name="Klute M.J."/>
            <person name="Kuo A."/>
            <person name="Lefebvre S.C."/>
            <person name="Maumus F."/>
            <person name="Mayer C."/>
            <person name="Miller J."/>
            <person name="Monier A."/>
            <person name="Salamov A."/>
            <person name="Young J."/>
            <person name="Aguilar M."/>
            <person name="Claverie J.M."/>
            <person name="Frickenhaus S."/>
            <person name="Gonzalez K."/>
            <person name="Herman E.K."/>
            <person name="Lin Y.C."/>
            <person name="Napier J."/>
            <person name="Ogata H."/>
            <person name="Sarno A.F."/>
            <person name="Shmutz J."/>
            <person name="Schroeder D."/>
            <person name="de Vargas C."/>
            <person name="Verret F."/>
            <person name="von Dassow P."/>
            <person name="Valentin K."/>
            <person name="Van de Peer Y."/>
            <person name="Wheeler G."/>
            <person name="Dacks J.B."/>
            <person name="Delwiche C.F."/>
            <person name="Dyhrman S.T."/>
            <person name="Glockner G."/>
            <person name="John U."/>
            <person name="Richards T."/>
            <person name="Worden A.Z."/>
            <person name="Zhang X."/>
            <person name="Grigoriev I.V."/>
            <person name="Allen A.E."/>
            <person name="Bidle K."/>
            <person name="Borodovsky M."/>
            <person name="Bowler C."/>
            <person name="Brownlee C."/>
            <person name="Cock J.M."/>
            <person name="Elias M."/>
            <person name="Gladyshev V.N."/>
            <person name="Groth M."/>
            <person name="Guda C."/>
            <person name="Hadaegh A."/>
            <person name="Iglesias-Rodriguez M.D."/>
            <person name="Jenkins J."/>
            <person name="Jones B.M."/>
            <person name="Lawson T."/>
            <person name="Leese F."/>
            <person name="Lindquist E."/>
            <person name="Lobanov A."/>
            <person name="Lomsadze A."/>
            <person name="Malik S.B."/>
            <person name="Marsh M.E."/>
            <person name="Mackinder L."/>
            <person name="Mock T."/>
            <person name="Mueller-Roeber B."/>
            <person name="Pagarete A."/>
            <person name="Parker M."/>
            <person name="Probert I."/>
            <person name="Quesneville H."/>
            <person name="Raines C."/>
            <person name="Rensing S.A."/>
            <person name="Riano-Pachon D.M."/>
            <person name="Richier S."/>
            <person name="Rokitta S."/>
            <person name="Shiraiwa Y."/>
            <person name="Soanes D.M."/>
            <person name="van der Giezen M."/>
            <person name="Wahlund T.M."/>
            <person name="Williams B."/>
            <person name="Wilson W."/>
            <person name="Wolfe G."/>
            <person name="Wurch L.L."/>
        </authorList>
    </citation>
    <scope>NUCLEOTIDE SEQUENCE</scope>
</reference>
<dbReference type="Gene3D" id="3.40.50.300">
    <property type="entry name" value="P-loop containing nucleotide triphosphate hydrolases"/>
    <property type="match status" value="1"/>
</dbReference>
<dbReference type="PRINTS" id="PR00819">
    <property type="entry name" value="CBXCFQXSUPER"/>
</dbReference>
<evidence type="ECO:0000256" key="3">
    <source>
        <dbReference type="ARBA" id="ARBA00022840"/>
    </source>
</evidence>
<dbReference type="Proteomes" id="UP000013827">
    <property type="component" value="Unassembled WGS sequence"/>
</dbReference>
<dbReference type="InterPro" id="IPR027417">
    <property type="entry name" value="P-loop_NTPase"/>
</dbReference>
<dbReference type="OMA" id="IKCTEDF"/>
<dbReference type="AlphaFoldDB" id="A0A0D3K6B1"/>
<dbReference type="KEGG" id="ehx:EMIHUDRAFT_72414"/>
<dbReference type="PANTHER" id="PTHR43392">
    <property type="entry name" value="AAA-TYPE ATPASE FAMILY PROTEIN / ANKYRIN REPEAT FAMILY PROTEIN"/>
    <property type="match status" value="1"/>
</dbReference>
<reference evidence="5" key="2">
    <citation type="submission" date="2024-10" db="UniProtKB">
        <authorList>
            <consortium name="EnsemblProtists"/>
        </authorList>
    </citation>
    <scope>IDENTIFICATION</scope>
</reference>
<sequence length="314" mass="33740">MFGVLQDAGTVAHGALTTLTEADFESPPSGAKSEENLAAAFRQLDAIVGLGSVKTFVRQLAAQMQLNAERREAGMKAAADTSLHMMFVGNPGTGKTSVARIVAAIYKAMGLLRLGHLVEVDRSALVAGYAGQTAIKTRQLVESALGGMLFVDEAYAIVTDERDHFGREALDTLIKCTEDFRDDLVVVLAGYPDEMKRLAASNPGIRSRFATTISFPDYTAEELMAITDAQLADEQLVIALEARASLGSIFRAMVAVRDRECGNGRAVRNLLERAKREQALRLVGLPGKKSKEQLMLLLADDFAPVLGELGLAGR</sequence>
<accession>A0A0D3K6B1</accession>
<keyword evidence="3" id="KW-0067">ATP-binding</keyword>
<dbReference type="InterPro" id="IPR003593">
    <property type="entry name" value="AAA+_ATPase"/>
</dbReference>
<dbReference type="Gene3D" id="1.10.8.60">
    <property type="match status" value="1"/>
</dbReference>
<dbReference type="Pfam" id="PF00004">
    <property type="entry name" value="AAA"/>
    <property type="match status" value="1"/>
</dbReference>
<proteinExistence type="inferred from homology"/>
<dbReference type="InterPro" id="IPR003959">
    <property type="entry name" value="ATPase_AAA_core"/>
</dbReference>
<dbReference type="FunFam" id="3.40.50.300:FF:000216">
    <property type="entry name" value="Type VII secretion ATPase EccA"/>
    <property type="match status" value="1"/>
</dbReference>
<feature type="domain" description="AAA+ ATPase" evidence="4">
    <location>
        <begin position="81"/>
        <end position="219"/>
    </location>
</feature>
<evidence type="ECO:0000256" key="1">
    <source>
        <dbReference type="ARBA" id="ARBA00010378"/>
    </source>
</evidence>
<evidence type="ECO:0000313" key="5">
    <source>
        <dbReference type="EnsemblProtists" id="EOD31296"/>
    </source>
</evidence>
<keyword evidence="6" id="KW-1185">Reference proteome</keyword>
<dbReference type="SUPFAM" id="SSF52540">
    <property type="entry name" value="P-loop containing nucleoside triphosphate hydrolases"/>
    <property type="match status" value="1"/>
</dbReference>
<dbReference type="InterPro" id="IPR041627">
    <property type="entry name" value="AAA_lid_6"/>
</dbReference>
<dbReference type="PaxDb" id="2903-EOD31296"/>
<organism evidence="5 6">
    <name type="scientific">Emiliania huxleyi (strain CCMP1516)</name>
    <dbReference type="NCBI Taxonomy" id="280463"/>
    <lineage>
        <taxon>Eukaryota</taxon>
        <taxon>Haptista</taxon>
        <taxon>Haptophyta</taxon>
        <taxon>Prymnesiophyceae</taxon>
        <taxon>Isochrysidales</taxon>
        <taxon>Noelaerhabdaceae</taxon>
        <taxon>Emiliania</taxon>
    </lineage>
</organism>
<evidence type="ECO:0000256" key="2">
    <source>
        <dbReference type="ARBA" id="ARBA00022741"/>
    </source>
</evidence>
<dbReference type="PANTHER" id="PTHR43392:SF2">
    <property type="entry name" value="AAA-TYPE ATPASE FAMILY PROTEIN _ ANKYRIN REPEAT FAMILY PROTEIN"/>
    <property type="match status" value="1"/>
</dbReference>
<dbReference type="InterPro" id="IPR000641">
    <property type="entry name" value="CbxX/CfxQ"/>
</dbReference>
<dbReference type="GO" id="GO:0005524">
    <property type="term" value="F:ATP binding"/>
    <property type="evidence" value="ECO:0007669"/>
    <property type="project" value="UniProtKB-KW"/>
</dbReference>
<name>A0A0D3K6B1_EMIH1</name>
<evidence type="ECO:0000313" key="6">
    <source>
        <dbReference type="Proteomes" id="UP000013827"/>
    </source>
</evidence>
<dbReference type="GO" id="GO:0016887">
    <property type="term" value="F:ATP hydrolysis activity"/>
    <property type="evidence" value="ECO:0007669"/>
    <property type="project" value="InterPro"/>
</dbReference>
<evidence type="ECO:0000259" key="4">
    <source>
        <dbReference type="SMART" id="SM00382"/>
    </source>
</evidence>
<dbReference type="EnsemblProtists" id="EOD31296">
    <property type="protein sequence ID" value="EOD31296"/>
    <property type="gene ID" value="EMIHUDRAFT_72414"/>
</dbReference>
<dbReference type="SMART" id="SM00382">
    <property type="entry name" value="AAA"/>
    <property type="match status" value="1"/>
</dbReference>
<dbReference type="CDD" id="cd00009">
    <property type="entry name" value="AAA"/>
    <property type="match status" value="1"/>
</dbReference>
<keyword evidence="2" id="KW-0547">Nucleotide-binding</keyword>
<dbReference type="RefSeq" id="XP_005783725.1">
    <property type="nucleotide sequence ID" value="XM_005783668.1"/>
</dbReference>
<dbReference type="HOGENOM" id="CLU_008749_1_0_1"/>
<dbReference type="GeneID" id="17276570"/>
<dbReference type="STRING" id="2903.R1F7G7"/>
<dbReference type="Pfam" id="PF17866">
    <property type="entry name" value="AAA_lid_6"/>
    <property type="match status" value="1"/>
</dbReference>
<comment type="similarity">
    <text evidence="1">Belongs to the CbxX/CfxQ family.</text>
</comment>